<dbReference type="PANTHER" id="PTHR43046:SF12">
    <property type="entry name" value="GDP-MANNOSE MANNOSYL HYDROLASE"/>
    <property type="match status" value="1"/>
</dbReference>
<protein>
    <submittedName>
        <fullName evidence="8">Colanic acid biosynthesis protein WcaH</fullName>
    </submittedName>
</protein>
<dbReference type="CDD" id="cd03430">
    <property type="entry name" value="NUDIX_GDPMH_NudD"/>
    <property type="match status" value="1"/>
</dbReference>
<feature type="binding site" evidence="5">
    <location>
        <position position="69"/>
    </location>
    <ligand>
        <name>Mg(2+)</name>
        <dbReference type="ChEBI" id="CHEBI:18420"/>
    </ligand>
</feature>
<dbReference type="RefSeq" id="WP_048358196.1">
    <property type="nucleotide sequence ID" value="NZ_FNUD01000002.1"/>
</dbReference>
<dbReference type="InterPro" id="IPR020084">
    <property type="entry name" value="NUDIX_hydrolase_CS"/>
</dbReference>
<dbReference type="NCBIfam" id="NF011963">
    <property type="entry name" value="PRK15434.1"/>
    <property type="match status" value="1"/>
</dbReference>
<dbReference type="SUPFAM" id="SSF55811">
    <property type="entry name" value="Nudix"/>
    <property type="match status" value="1"/>
</dbReference>
<dbReference type="Proteomes" id="UP000183613">
    <property type="component" value="Unassembled WGS sequence"/>
</dbReference>
<gene>
    <name evidence="8" type="ORF">SAMN04489800_2836</name>
</gene>
<evidence type="ECO:0000313" key="9">
    <source>
        <dbReference type="Proteomes" id="UP000183613"/>
    </source>
</evidence>
<reference evidence="8" key="1">
    <citation type="submission" date="2016-10" db="EMBL/GenBank/DDBJ databases">
        <authorList>
            <person name="Varghese N."/>
            <person name="Submissions S."/>
        </authorList>
    </citation>
    <scope>NUCLEOTIDE SEQUENCE [LARGE SCALE GENOMIC DNA]</scope>
    <source>
        <strain evidence="8">LMG 25555</strain>
    </source>
</reference>
<evidence type="ECO:0000256" key="4">
    <source>
        <dbReference type="PIRSR" id="PIRSR037599-1"/>
    </source>
</evidence>
<organism evidence="8 9">
    <name type="scientific">Pseudomonas deceptionensis</name>
    <dbReference type="NCBI Taxonomy" id="882211"/>
    <lineage>
        <taxon>Bacteria</taxon>
        <taxon>Pseudomonadati</taxon>
        <taxon>Pseudomonadota</taxon>
        <taxon>Gammaproteobacteria</taxon>
        <taxon>Pseudomonadales</taxon>
        <taxon>Pseudomonadaceae</taxon>
        <taxon>Pseudomonas</taxon>
    </lineage>
</organism>
<evidence type="ECO:0000313" key="8">
    <source>
        <dbReference type="EMBL" id="SEE91989.1"/>
    </source>
</evidence>
<accession>A0A0J6GFM7</accession>
<comment type="caution">
    <text evidence="8">The sequence shown here is derived from an EMBL/GenBank/DDBJ whole genome shotgun (WGS) entry which is preliminary data.</text>
</comment>
<dbReference type="Pfam" id="PF00293">
    <property type="entry name" value="NUDIX"/>
    <property type="match status" value="1"/>
</dbReference>
<dbReference type="GO" id="GO:0046872">
    <property type="term" value="F:metal ion binding"/>
    <property type="evidence" value="ECO:0007669"/>
    <property type="project" value="UniProtKB-KW"/>
</dbReference>
<name>A0A0J6GFM7_PSEDM</name>
<feature type="site" description="Critical for catalysis" evidence="4">
    <location>
        <position position="127"/>
    </location>
</feature>
<dbReference type="PANTHER" id="PTHR43046">
    <property type="entry name" value="GDP-MANNOSE MANNOSYL HYDROLASE"/>
    <property type="match status" value="1"/>
</dbReference>
<evidence type="ECO:0000256" key="6">
    <source>
        <dbReference type="PIRSR" id="PIRSR037599-4"/>
    </source>
</evidence>
<keyword evidence="3 5" id="KW-0460">Magnesium</keyword>
<evidence type="ECO:0000259" key="7">
    <source>
        <dbReference type="PROSITE" id="PS51462"/>
    </source>
</evidence>
<keyword evidence="2" id="KW-0378">Hydrolase</keyword>
<dbReference type="PROSITE" id="PS00893">
    <property type="entry name" value="NUDIX_BOX"/>
    <property type="match status" value="1"/>
</dbReference>
<feature type="binding site" evidence="5">
    <location>
        <position position="49"/>
    </location>
    <ligand>
        <name>Mg(2+)</name>
        <dbReference type="ChEBI" id="CHEBI:18420"/>
    </ligand>
</feature>
<dbReference type="PATRIC" id="fig|882211.3.peg.234"/>
<dbReference type="InterPro" id="IPR000086">
    <property type="entry name" value="NUDIX_hydrolase_dom"/>
</dbReference>
<dbReference type="GO" id="GO:0008727">
    <property type="term" value="F:GDP-mannose mannosyl hydrolase activity"/>
    <property type="evidence" value="ECO:0007669"/>
    <property type="project" value="InterPro"/>
</dbReference>
<dbReference type="PIRSF" id="PIRSF037599">
    <property type="entry name" value="GDPMH"/>
    <property type="match status" value="1"/>
</dbReference>
<feature type="short sequence motif" description="Nudix box" evidence="6">
    <location>
        <begin position="50"/>
        <end position="71"/>
    </location>
</feature>
<evidence type="ECO:0000256" key="3">
    <source>
        <dbReference type="ARBA" id="ARBA00022842"/>
    </source>
</evidence>
<comment type="cofactor">
    <cofactor evidence="5">
        <name>Mg(2+)</name>
        <dbReference type="ChEBI" id="CHEBI:18420"/>
    </cofactor>
    <text evidence="5">Binds 1 Mg(2+) ion per subunit.</text>
</comment>
<dbReference type="Gene3D" id="3.90.79.10">
    <property type="entry name" value="Nucleoside Triphosphate Pyrophosphohydrolase"/>
    <property type="match status" value="1"/>
</dbReference>
<dbReference type="InterPro" id="IPR015797">
    <property type="entry name" value="NUDIX_hydrolase-like_dom_sf"/>
</dbReference>
<keyword evidence="1 5" id="KW-0479">Metal-binding</keyword>
<dbReference type="EMBL" id="FNUD01000002">
    <property type="protein sequence ID" value="SEE91989.1"/>
    <property type="molecule type" value="Genomic_DNA"/>
</dbReference>
<sequence>MWLSNELFRSVVDSTPLISIDLVVQNSKGECLLGQRLNRPAQGNWFVPGGRILKNETLDAAFDRLTLEELGKASQRSHASFLGVYEHFYADSVFAAPGQGPDTHYVVLAYQLILGADDTLHPPHAQHDAYRWWSQAEMQTCEQVHANTRAYLDALR</sequence>
<evidence type="ECO:0000256" key="1">
    <source>
        <dbReference type="ARBA" id="ARBA00022723"/>
    </source>
</evidence>
<evidence type="ECO:0000256" key="2">
    <source>
        <dbReference type="ARBA" id="ARBA00022801"/>
    </source>
</evidence>
<feature type="binding site" evidence="5">
    <location>
        <position position="126"/>
    </location>
    <ligand>
        <name>Mg(2+)</name>
        <dbReference type="ChEBI" id="CHEBI:18420"/>
    </ligand>
</feature>
<evidence type="ECO:0000256" key="5">
    <source>
        <dbReference type="PIRSR" id="PIRSR037599-3"/>
    </source>
</evidence>
<dbReference type="InterPro" id="IPR033715">
    <property type="entry name" value="GDPMH"/>
</dbReference>
<feature type="domain" description="Nudix hydrolase" evidence="7">
    <location>
        <begin position="13"/>
        <end position="156"/>
    </location>
</feature>
<proteinExistence type="predicted"/>
<keyword evidence="9" id="KW-1185">Reference proteome</keyword>
<dbReference type="AlphaFoldDB" id="A0A0J6GFM7"/>
<dbReference type="PROSITE" id="PS51462">
    <property type="entry name" value="NUDIX"/>
    <property type="match status" value="1"/>
</dbReference>
<dbReference type="OrthoDB" id="542521at2"/>